<dbReference type="SMART" id="SM00408">
    <property type="entry name" value="IGc2"/>
    <property type="match status" value="2"/>
</dbReference>
<evidence type="ECO:0000256" key="5">
    <source>
        <dbReference type="ARBA" id="ARBA00022679"/>
    </source>
</evidence>
<feature type="domain" description="Protein kinase" evidence="29">
    <location>
        <begin position="571"/>
        <end position="894"/>
    </location>
</feature>
<dbReference type="GO" id="GO:0019955">
    <property type="term" value="F:cytokine binding"/>
    <property type="evidence" value="ECO:0007669"/>
    <property type="project" value="InterPro"/>
</dbReference>
<evidence type="ECO:0000256" key="9">
    <source>
        <dbReference type="ARBA" id="ARBA00022777"/>
    </source>
</evidence>
<dbReference type="GO" id="GO:0005524">
    <property type="term" value="F:ATP binding"/>
    <property type="evidence" value="ECO:0007669"/>
    <property type="project" value="UniProtKB-UniRule"/>
</dbReference>
<dbReference type="GO" id="GO:1990682">
    <property type="term" value="C:CSF1-CSF1R complex"/>
    <property type="evidence" value="ECO:0007669"/>
    <property type="project" value="TreeGrafter"/>
</dbReference>
<keyword evidence="12 27" id="KW-0472">Membrane</keyword>
<keyword evidence="4" id="KW-0597">Phosphoprotein</keyword>
<dbReference type="InterPro" id="IPR013783">
    <property type="entry name" value="Ig-like_fold"/>
</dbReference>
<keyword evidence="17 26" id="KW-0393">Immunoglobulin domain</keyword>
<keyword evidence="21" id="KW-0460">Magnesium</keyword>
<evidence type="ECO:0000256" key="13">
    <source>
        <dbReference type="ARBA" id="ARBA00023137"/>
    </source>
</evidence>
<feature type="domain" description="Ig-like" evidence="30">
    <location>
        <begin position="399"/>
        <end position="489"/>
    </location>
</feature>
<dbReference type="InterPro" id="IPR007110">
    <property type="entry name" value="Ig-like_dom"/>
</dbReference>
<dbReference type="GO" id="GO:0030335">
    <property type="term" value="P:positive regulation of cell migration"/>
    <property type="evidence" value="ECO:0007669"/>
    <property type="project" value="TreeGrafter"/>
</dbReference>
<evidence type="ECO:0000256" key="6">
    <source>
        <dbReference type="ARBA" id="ARBA00022692"/>
    </source>
</evidence>
<evidence type="ECO:0000256" key="8">
    <source>
        <dbReference type="ARBA" id="ARBA00022741"/>
    </source>
</evidence>
<feature type="chain" id="PRO_5042187844" description="receptor protein-tyrosine kinase" evidence="28">
    <location>
        <begin position="20"/>
        <end position="934"/>
    </location>
</feature>
<evidence type="ECO:0000256" key="19">
    <source>
        <dbReference type="PIRSR" id="PIRSR000615-1"/>
    </source>
</evidence>
<feature type="binding site" evidence="20">
    <location>
        <begin position="578"/>
        <end position="585"/>
    </location>
    <ligand>
        <name>ATP</name>
        <dbReference type="ChEBI" id="CHEBI:30616"/>
    </ligand>
</feature>
<evidence type="ECO:0000256" key="10">
    <source>
        <dbReference type="ARBA" id="ARBA00022840"/>
    </source>
</evidence>
<feature type="domain" description="Ig-like" evidence="30">
    <location>
        <begin position="21"/>
        <end position="98"/>
    </location>
</feature>
<dbReference type="SUPFAM" id="SSF56112">
    <property type="entry name" value="Protein kinase-like (PK-like)"/>
    <property type="match status" value="1"/>
</dbReference>
<feature type="active site" description="Proton acceptor" evidence="19">
    <location>
        <position position="758"/>
    </location>
</feature>
<dbReference type="InterPro" id="IPR001824">
    <property type="entry name" value="Tyr_kinase_rcpt_3_CS"/>
</dbReference>
<dbReference type="CDD" id="cd00096">
    <property type="entry name" value="Ig"/>
    <property type="match status" value="1"/>
</dbReference>
<evidence type="ECO:0000256" key="26">
    <source>
        <dbReference type="RuleBase" id="RU000311"/>
    </source>
</evidence>
<dbReference type="InterPro" id="IPR013098">
    <property type="entry name" value="Ig_I-set"/>
</dbReference>
<evidence type="ECO:0000259" key="29">
    <source>
        <dbReference type="PROSITE" id="PS50011"/>
    </source>
</evidence>
<proteinExistence type="inferred from homology"/>
<dbReference type="PANTHER" id="PTHR24416:SF47">
    <property type="entry name" value="MACROPHAGE COLONY-STIMULATING FACTOR 1 RECEPTOR"/>
    <property type="match status" value="1"/>
</dbReference>
<keyword evidence="14 24" id="KW-1015">Disulfide bond</keyword>
<feature type="disulfide bond" evidence="24">
    <location>
        <begin position="417"/>
        <end position="473"/>
    </location>
</feature>
<keyword evidence="7" id="KW-0677">Repeat</keyword>
<keyword evidence="6 26" id="KW-0812">Transmembrane</keyword>
<comment type="catalytic activity">
    <reaction evidence="18">
        <text>L-tyrosyl-[protein] + ATP = O-phospho-L-tyrosyl-[protein] + ADP + H(+)</text>
        <dbReference type="Rhea" id="RHEA:10596"/>
        <dbReference type="Rhea" id="RHEA-COMP:10136"/>
        <dbReference type="Rhea" id="RHEA-COMP:20101"/>
        <dbReference type="ChEBI" id="CHEBI:15378"/>
        <dbReference type="ChEBI" id="CHEBI:30616"/>
        <dbReference type="ChEBI" id="CHEBI:46858"/>
        <dbReference type="ChEBI" id="CHEBI:61978"/>
        <dbReference type="ChEBI" id="CHEBI:456216"/>
        <dbReference type="EC" id="2.7.10.1"/>
    </reaction>
</comment>
<dbReference type="EMBL" id="OW240914">
    <property type="protein sequence ID" value="CAH2275994.1"/>
    <property type="molecule type" value="Genomic_DNA"/>
</dbReference>
<feature type="disulfide bond" evidence="24">
    <location>
        <begin position="126"/>
        <end position="180"/>
    </location>
</feature>
<evidence type="ECO:0000256" key="21">
    <source>
        <dbReference type="PIRSR" id="PIRSR000615-3"/>
    </source>
</evidence>
<name>A0AAD1VZP7_PELCU</name>
<feature type="disulfide bond" evidence="24">
    <location>
        <begin position="42"/>
        <end position="85"/>
    </location>
</feature>
<evidence type="ECO:0000256" key="15">
    <source>
        <dbReference type="ARBA" id="ARBA00023170"/>
    </source>
</evidence>
<evidence type="ECO:0000313" key="31">
    <source>
        <dbReference type="EMBL" id="CAH2275994.1"/>
    </source>
</evidence>
<dbReference type="Pfam" id="PF07679">
    <property type="entry name" value="I-set"/>
    <property type="match status" value="1"/>
</dbReference>
<dbReference type="PROSITE" id="PS50835">
    <property type="entry name" value="IG_LIKE"/>
    <property type="match status" value="3"/>
</dbReference>
<dbReference type="Gene3D" id="3.30.200.20">
    <property type="entry name" value="Phosphorylase Kinase, domain 1"/>
    <property type="match status" value="1"/>
</dbReference>
<keyword evidence="32" id="KW-1185">Reference proteome</keyword>
<feature type="domain" description="Ig-like" evidence="30">
    <location>
        <begin position="198"/>
        <end position="292"/>
    </location>
</feature>
<dbReference type="InterPro" id="IPR001245">
    <property type="entry name" value="Ser-Thr/Tyr_kinase_cat_dom"/>
</dbReference>
<keyword evidence="11 27" id="KW-1133">Transmembrane helix</keyword>
<keyword evidence="16" id="KW-0325">Glycoprotein</keyword>
<dbReference type="PROSITE" id="PS50011">
    <property type="entry name" value="PROTEIN_KINASE_DOM"/>
    <property type="match status" value="1"/>
</dbReference>
<dbReference type="InterPro" id="IPR036179">
    <property type="entry name" value="Ig-like_dom_sf"/>
</dbReference>
<keyword evidence="9" id="KW-0418">Kinase</keyword>
<dbReference type="GO" id="GO:0043408">
    <property type="term" value="P:regulation of MAPK cascade"/>
    <property type="evidence" value="ECO:0007669"/>
    <property type="project" value="TreeGrafter"/>
</dbReference>
<evidence type="ECO:0000256" key="25">
    <source>
        <dbReference type="PROSITE-ProRule" id="PRU10141"/>
    </source>
</evidence>
<feature type="binding site" evidence="23">
    <location>
        <begin position="577"/>
        <end position="585"/>
    </location>
    <ligand>
        <name>ATP</name>
        <dbReference type="ChEBI" id="CHEBI:30616"/>
    </ligand>
</feature>
<dbReference type="InterPro" id="IPR008266">
    <property type="entry name" value="Tyr_kinase_AS"/>
</dbReference>
<dbReference type="PROSITE" id="PS00240">
    <property type="entry name" value="RECEPTOR_TYR_KIN_III"/>
    <property type="match status" value="1"/>
</dbReference>
<dbReference type="InterPro" id="IPR020635">
    <property type="entry name" value="Tyr_kinase_cat_dom"/>
</dbReference>
<dbReference type="Gene3D" id="2.60.40.10">
    <property type="entry name" value="Immunoglobulins"/>
    <property type="match status" value="5"/>
</dbReference>
<dbReference type="InterPro" id="IPR003598">
    <property type="entry name" value="Ig_sub2"/>
</dbReference>
<dbReference type="PROSITE" id="PS00107">
    <property type="entry name" value="PROTEIN_KINASE_ATP"/>
    <property type="match status" value="1"/>
</dbReference>
<dbReference type="PROSITE" id="PS00109">
    <property type="entry name" value="PROTEIN_KINASE_TYR"/>
    <property type="match status" value="1"/>
</dbReference>
<dbReference type="GO" id="GO:0019838">
    <property type="term" value="F:growth factor binding"/>
    <property type="evidence" value="ECO:0007669"/>
    <property type="project" value="TreeGrafter"/>
</dbReference>
<dbReference type="GO" id="GO:0043235">
    <property type="term" value="C:receptor complex"/>
    <property type="evidence" value="ECO:0007669"/>
    <property type="project" value="TreeGrafter"/>
</dbReference>
<dbReference type="InterPro" id="IPR003599">
    <property type="entry name" value="Ig_sub"/>
</dbReference>
<feature type="site" description="Important for interaction with phosphotyrosine-binding proteins" evidence="22">
    <location>
        <position position="902"/>
    </location>
</feature>
<keyword evidence="8 20" id="KW-0547">Nucleotide-binding</keyword>
<dbReference type="Gene3D" id="1.10.510.10">
    <property type="entry name" value="Transferase(Phosphotransferase) domain 1"/>
    <property type="match status" value="1"/>
</dbReference>
<dbReference type="PIRSF" id="PIRSF000615">
    <property type="entry name" value="TyrPK_CSF1-R"/>
    <property type="match status" value="1"/>
</dbReference>
<evidence type="ECO:0000256" key="17">
    <source>
        <dbReference type="ARBA" id="ARBA00023319"/>
    </source>
</evidence>
<dbReference type="InterPro" id="IPR017441">
    <property type="entry name" value="Protein_kinase_ATP_BS"/>
</dbReference>
<protein>
    <recommendedName>
        <fullName evidence="2">receptor protein-tyrosine kinase</fullName>
        <ecNumber evidence="2">2.7.10.1</ecNumber>
    </recommendedName>
</protein>
<sequence length="934" mass="104979">MGITVLTLLITITIRHALASPVIEPVGEELIIKKGESITLNCSGTQTVTWKMPSLSKKIKVTNNDTMSMLEITGATNAQTGTYECFYSTNVSEKASVHLFVTGSQLWHNLEDRIYVEEDTEAILPCLITDPTIPISAISLKMISNNNVIPIPATMNATFNPHKGFTIYNVQIEFDNIYICQARGKHSDEITLSVKEVPKVVPSLELDSYLHIQIEGEPLTITCKVSSSVEPQVTWQQNAENVSVTDQFTYNEHTWTKISVLRIPGVKMTDSGIYKCNGTNKAGSSTTFTTLKVVERGYVRLSASQNNSIVLKVAQNVKMKVEIEAYPTDLYWQWIHVNGDNIANVTALGKIQSSRPYSYVNILTLNRLQINESGTYTLSVYNSKANASFSFEVILLRPPKVAISSSYYGDGTIALNCTAWGNPLPSIAWMCANQSCTFDPEQRIGSPETRILDTRVESVLFIHESQLNSSIGCNASNSEGTDSQTTVLTARVTTTMHLVENSLFNPLLTAITIFGVFLFILTVFLYYKYQQKPKYEVRWQIVRVSEGNNYTCIDPTQLPYNERWEFPRNNLHFGKTLGAGAFGKVMEATAFGMGKDDSALRVAVKMLKPSAHRDEVEALMSELKILSHLGNHQNIVNLLGACTHGGPILVITEYCQHGDLLNFLRRKAESMNRMFAALHTNSDYKNMSMEEKYMGSDKDSYLEMKPASNNNVVQGTTDTEEDDTDDHLPLDLHDLLNFSLQVAQGMAFLAEKNCIHRDVAARNVLVTDGRTAKICDFGLARDIENDSNYVVKGNARLPVKWMAPESIFDCIYTVQSDVWSYGILLWEIFSLGRSPYPGILVNQKFYKMVKDGYKMDCPDYAPLEIYRIMKTCWDLEPTRRPTFNQISDLINMQMGNIKEQDYTNITQMHEENECLDIKCEANEPFIKGNNYQFC</sequence>
<feature type="binding site" evidence="21">
    <location>
        <position position="776"/>
    </location>
    <ligand>
        <name>Mg(2+)</name>
        <dbReference type="ChEBI" id="CHEBI:18420"/>
    </ligand>
</feature>
<dbReference type="InterPro" id="IPR050122">
    <property type="entry name" value="RTK"/>
</dbReference>
<keyword evidence="21" id="KW-0479">Metal-binding</keyword>
<feature type="disulfide bond" evidence="24">
    <location>
        <begin position="223"/>
        <end position="276"/>
    </location>
</feature>
<evidence type="ECO:0000256" key="14">
    <source>
        <dbReference type="ARBA" id="ARBA00023157"/>
    </source>
</evidence>
<comment type="similarity">
    <text evidence="26">Belongs to the protein kinase superfamily. Tyr protein kinase family. CSF-1/PDGF receptor subfamily.</text>
</comment>
<dbReference type="SUPFAM" id="SSF48726">
    <property type="entry name" value="Immunoglobulin"/>
    <property type="match status" value="5"/>
</dbReference>
<gene>
    <name evidence="31" type="ORF">PECUL_23A036763</name>
</gene>
<evidence type="ECO:0000256" key="3">
    <source>
        <dbReference type="ARBA" id="ARBA00022475"/>
    </source>
</evidence>
<reference evidence="31" key="1">
    <citation type="submission" date="2022-03" db="EMBL/GenBank/DDBJ databases">
        <authorList>
            <person name="Alioto T."/>
            <person name="Alioto T."/>
            <person name="Gomez Garrido J."/>
        </authorList>
    </citation>
    <scope>NUCLEOTIDE SEQUENCE</scope>
</reference>
<dbReference type="AlphaFoldDB" id="A0AAD1VZP7"/>
<dbReference type="InterPro" id="IPR011009">
    <property type="entry name" value="Kinase-like_dom_sf"/>
</dbReference>
<dbReference type="PIRSF" id="PIRSF500947">
    <property type="entry name" value="CSF-1_receptor"/>
    <property type="match status" value="1"/>
</dbReference>
<evidence type="ECO:0000256" key="23">
    <source>
        <dbReference type="PIRSR" id="PIRSR500947-51"/>
    </source>
</evidence>
<evidence type="ECO:0000313" key="32">
    <source>
        <dbReference type="Proteomes" id="UP001295444"/>
    </source>
</evidence>
<evidence type="ECO:0000256" key="4">
    <source>
        <dbReference type="ARBA" id="ARBA00022553"/>
    </source>
</evidence>
<feature type="signal peptide" evidence="28">
    <location>
        <begin position="1"/>
        <end position="19"/>
    </location>
</feature>
<dbReference type="InterPro" id="IPR030658">
    <property type="entry name" value="CSF-1_receptor"/>
</dbReference>
<keyword evidence="15 26" id="KW-0675">Receptor</keyword>
<dbReference type="GO" id="GO:0046872">
    <property type="term" value="F:metal ion binding"/>
    <property type="evidence" value="ECO:0007669"/>
    <property type="project" value="UniProtKB-KW"/>
</dbReference>
<dbReference type="GO" id="GO:0005886">
    <property type="term" value="C:plasma membrane"/>
    <property type="evidence" value="ECO:0007669"/>
    <property type="project" value="UniProtKB-SubCell"/>
</dbReference>
<dbReference type="SMART" id="SM00219">
    <property type="entry name" value="TyrKc"/>
    <property type="match status" value="1"/>
</dbReference>
<dbReference type="SMART" id="SM00409">
    <property type="entry name" value="IG"/>
    <property type="match status" value="5"/>
</dbReference>
<evidence type="ECO:0000256" key="24">
    <source>
        <dbReference type="PIRSR" id="PIRSR500947-52"/>
    </source>
</evidence>
<keyword evidence="3" id="KW-1003">Cell membrane</keyword>
<dbReference type="PANTHER" id="PTHR24416">
    <property type="entry name" value="TYROSINE-PROTEIN KINASE RECEPTOR"/>
    <property type="match status" value="1"/>
</dbReference>
<dbReference type="GO" id="GO:0030316">
    <property type="term" value="P:osteoclast differentiation"/>
    <property type="evidence" value="ECO:0007669"/>
    <property type="project" value="TreeGrafter"/>
</dbReference>
<keyword evidence="13" id="KW-0829">Tyrosine-protein kinase</keyword>
<dbReference type="Proteomes" id="UP001295444">
    <property type="component" value="Chromosome 03"/>
</dbReference>
<evidence type="ECO:0000256" key="28">
    <source>
        <dbReference type="SAM" id="SignalP"/>
    </source>
</evidence>
<evidence type="ECO:0000256" key="20">
    <source>
        <dbReference type="PIRSR" id="PIRSR000615-2"/>
    </source>
</evidence>
<evidence type="ECO:0000256" key="1">
    <source>
        <dbReference type="ARBA" id="ARBA00004251"/>
    </source>
</evidence>
<keyword evidence="5" id="KW-0808">Transferase</keyword>
<evidence type="ECO:0000256" key="7">
    <source>
        <dbReference type="ARBA" id="ARBA00022737"/>
    </source>
</evidence>
<evidence type="ECO:0000256" key="11">
    <source>
        <dbReference type="ARBA" id="ARBA00022989"/>
    </source>
</evidence>
<comment type="subcellular location">
    <subcellularLocation>
        <location evidence="1">Cell membrane</location>
        <topology evidence="1">Single-pass type I membrane protein</topology>
    </subcellularLocation>
    <subcellularLocation>
        <location evidence="26">Membrane</location>
        <topology evidence="26">Single-pass type I membrane protein</topology>
    </subcellularLocation>
</comment>
<feature type="transmembrane region" description="Helical" evidence="27">
    <location>
        <begin position="503"/>
        <end position="527"/>
    </location>
</feature>
<dbReference type="Pfam" id="PF07714">
    <property type="entry name" value="PK_Tyr_Ser-Thr"/>
    <property type="match status" value="1"/>
</dbReference>
<organism evidence="31 32">
    <name type="scientific">Pelobates cultripes</name>
    <name type="common">Western spadefoot toad</name>
    <dbReference type="NCBI Taxonomy" id="61616"/>
    <lineage>
        <taxon>Eukaryota</taxon>
        <taxon>Metazoa</taxon>
        <taxon>Chordata</taxon>
        <taxon>Craniata</taxon>
        <taxon>Vertebrata</taxon>
        <taxon>Euteleostomi</taxon>
        <taxon>Amphibia</taxon>
        <taxon>Batrachia</taxon>
        <taxon>Anura</taxon>
        <taxon>Pelobatoidea</taxon>
        <taxon>Pelobatidae</taxon>
        <taxon>Pelobates</taxon>
    </lineage>
</organism>
<feature type="binding site" evidence="21">
    <location>
        <position position="763"/>
    </location>
    <ligand>
        <name>Mg(2+)</name>
        <dbReference type="ChEBI" id="CHEBI:18420"/>
    </ligand>
</feature>
<dbReference type="InterPro" id="IPR000719">
    <property type="entry name" value="Prot_kinase_dom"/>
</dbReference>
<evidence type="ECO:0000259" key="30">
    <source>
        <dbReference type="PROSITE" id="PS50835"/>
    </source>
</evidence>
<feature type="binding site" evidence="20">
    <location>
        <begin position="653"/>
        <end position="659"/>
    </location>
    <ligand>
        <name>ATP</name>
        <dbReference type="ChEBI" id="CHEBI:30616"/>
    </ligand>
</feature>
<feature type="binding site" evidence="20">
    <location>
        <position position="762"/>
    </location>
    <ligand>
        <name>ATP</name>
        <dbReference type="ChEBI" id="CHEBI:30616"/>
    </ligand>
</feature>
<evidence type="ECO:0000256" key="27">
    <source>
        <dbReference type="SAM" id="Phobius"/>
    </source>
</evidence>
<evidence type="ECO:0000256" key="16">
    <source>
        <dbReference type="ARBA" id="ARBA00023180"/>
    </source>
</evidence>
<feature type="binding site" evidence="21">
    <location>
        <position position="550"/>
    </location>
    <ligand>
        <name>Mg(2+)</name>
        <dbReference type="ChEBI" id="CHEBI:18420"/>
    </ligand>
</feature>
<evidence type="ECO:0000256" key="12">
    <source>
        <dbReference type="ARBA" id="ARBA00023136"/>
    </source>
</evidence>
<dbReference type="FunFam" id="3.30.200.20:FF:000025">
    <property type="entry name" value="Platelet-derived growth factor receptor alpha"/>
    <property type="match status" value="1"/>
</dbReference>
<keyword evidence="28" id="KW-0732">Signal</keyword>
<dbReference type="FunFam" id="1.10.510.10:FF:000177">
    <property type="entry name" value="Mast/stem cell growth factor receptor"/>
    <property type="match status" value="1"/>
</dbReference>
<evidence type="ECO:0000256" key="2">
    <source>
        <dbReference type="ARBA" id="ARBA00011902"/>
    </source>
</evidence>
<evidence type="ECO:0000256" key="22">
    <source>
        <dbReference type="PIRSR" id="PIRSR000615-4"/>
    </source>
</evidence>
<dbReference type="GO" id="GO:0007169">
    <property type="term" value="P:cell surface receptor protein tyrosine kinase signaling pathway"/>
    <property type="evidence" value="ECO:0007669"/>
    <property type="project" value="InterPro"/>
</dbReference>
<accession>A0AAD1VZP7</accession>
<keyword evidence="10 20" id="KW-0067">ATP-binding</keyword>
<dbReference type="GO" id="GO:0005011">
    <property type="term" value="F:macrophage colony-stimulating factor receptor activity"/>
    <property type="evidence" value="ECO:0007669"/>
    <property type="project" value="TreeGrafter"/>
</dbReference>
<feature type="binding site" evidence="20 25">
    <location>
        <position position="605"/>
    </location>
    <ligand>
        <name>ATP</name>
        <dbReference type="ChEBI" id="CHEBI:30616"/>
    </ligand>
</feature>
<dbReference type="EC" id="2.7.10.1" evidence="2"/>
<evidence type="ECO:0000256" key="18">
    <source>
        <dbReference type="ARBA" id="ARBA00051243"/>
    </source>
</evidence>